<dbReference type="RefSeq" id="WP_037339309.1">
    <property type="nucleotide sequence ID" value="NZ_APNK01000024.1"/>
</dbReference>
<dbReference type="Proteomes" id="UP000028302">
    <property type="component" value="Unassembled WGS sequence"/>
</dbReference>
<feature type="transmembrane region" description="Helical" evidence="1">
    <location>
        <begin position="33"/>
        <end position="54"/>
    </location>
</feature>
<accession>A0A084IIZ4</accession>
<gene>
    <name evidence="2" type="ORF">C41B8_13725</name>
</gene>
<feature type="transmembrane region" description="Helical" evidence="1">
    <location>
        <begin position="90"/>
        <end position="107"/>
    </location>
</feature>
<protein>
    <submittedName>
        <fullName evidence="2">Uncharacterized protein</fullName>
    </submittedName>
</protein>
<keyword evidence="1" id="KW-1133">Transmembrane helix</keyword>
<sequence>MARWLGVGALGLVAWILLSVVTALLDPRAEGAGLIGAFDSLSAFLATGAALTAVPMIAYTIHRHGFGQWATIGIASALVAMVLGLAVMHWHAVLITMAVVTLLGLMLKNGIPDTILDEGDEDGWRNGWQGFGWYVQGVRIDNETE</sequence>
<organism evidence="2 3">
    <name type="scientific">Salinisphaera hydrothermalis (strain C41B8)</name>
    <dbReference type="NCBI Taxonomy" id="1304275"/>
    <lineage>
        <taxon>Bacteria</taxon>
        <taxon>Pseudomonadati</taxon>
        <taxon>Pseudomonadota</taxon>
        <taxon>Gammaproteobacteria</taxon>
        <taxon>Salinisphaerales</taxon>
        <taxon>Salinisphaeraceae</taxon>
        <taxon>Salinisphaera</taxon>
    </lineage>
</organism>
<evidence type="ECO:0000313" key="3">
    <source>
        <dbReference type="Proteomes" id="UP000028302"/>
    </source>
</evidence>
<comment type="caution">
    <text evidence="2">The sequence shown here is derived from an EMBL/GenBank/DDBJ whole genome shotgun (WGS) entry which is preliminary data.</text>
</comment>
<evidence type="ECO:0000313" key="2">
    <source>
        <dbReference type="EMBL" id="KEZ76678.1"/>
    </source>
</evidence>
<name>A0A084IIZ4_SALHC</name>
<keyword evidence="3" id="KW-1185">Reference proteome</keyword>
<dbReference type="Pfam" id="PF12553">
    <property type="entry name" value="DUF3742"/>
    <property type="match status" value="1"/>
</dbReference>
<dbReference type="EMBL" id="APNK01000024">
    <property type="protein sequence ID" value="KEZ76678.1"/>
    <property type="molecule type" value="Genomic_DNA"/>
</dbReference>
<reference evidence="2 3" key="1">
    <citation type="submission" date="2013-03" db="EMBL/GenBank/DDBJ databases">
        <title>Salinisphaera hydrothermalis C41B8 Genome Sequencing.</title>
        <authorList>
            <person name="Li C."/>
            <person name="Lai Q."/>
            <person name="Shao Z."/>
        </authorList>
    </citation>
    <scope>NUCLEOTIDE SEQUENCE [LARGE SCALE GENOMIC DNA]</scope>
    <source>
        <strain evidence="2 3">C41B8</strain>
    </source>
</reference>
<keyword evidence="1" id="KW-0812">Transmembrane</keyword>
<dbReference type="AlphaFoldDB" id="A0A084IIZ4"/>
<dbReference type="InterPro" id="IPR022213">
    <property type="entry name" value="DUF3742"/>
</dbReference>
<proteinExistence type="predicted"/>
<feature type="transmembrane region" description="Helical" evidence="1">
    <location>
        <begin position="66"/>
        <end position="84"/>
    </location>
</feature>
<keyword evidence="1" id="KW-0472">Membrane</keyword>
<evidence type="ECO:0000256" key="1">
    <source>
        <dbReference type="SAM" id="Phobius"/>
    </source>
</evidence>